<evidence type="ECO:0000313" key="2">
    <source>
        <dbReference type="EMBL" id="CAF5225228.1"/>
    </source>
</evidence>
<feature type="domain" description="Ribonuclease PIN" evidence="1">
    <location>
        <begin position="3"/>
        <end position="43"/>
    </location>
</feature>
<comment type="caution">
    <text evidence="2">The sequence shown here is derived from an EMBL/GenBank/DDBJ whole genome shotgun (WGS) entry which is preliminary data.</text>
</comment>
<sequence>NLTDVVYTVEDVVKEIRDIKTRESLNVVPYTLKFKEPSTDAIRCGNILRLFY</sequence>
<name>A0A8S3K2C6_9BILA</name>
<dbReference type="Pfam" id="PF17146">
    <property type="entry name" value="PIN_6"/>
    <property type="match status" value="1"/>
</dbReference>
<dbReference type="EMBL" id="CAJOBJ010375277">
    <property type="protein sequence ID" value="CAF5225228.1"/>
    <property type="molecule type" value="Genomic_DNA"/>
</dbReference>
<gene>
    <name evidence="2" type="ORF">GIL414_LOCUS86505</name>
</gene>
<protein>
    <recommendedName>
        <fullName evidence="1">Ribonuclease PIN domain-containing protein</fullName>
    </recommendedName>
</protein>
<evidence type="ECO:0000313" key="3">
    <source>
        <dbReference type="Proteomes" id="UP000681720"/>
    </source>
</evidence>
<reference evidence="2" key="1">
    <citation type="submission" date="2021-02" db="EMBL/GenBank/DDBJ databases">
        <authorList>
            <person name="Nowell W R."/>
        </authorList>
    </citation>
    <scope>NUCLEOTIDE SEQUENCE</scope>
</reference>
<organism evidence="2 3">
    <name type="scientific">Rotaria magnacalcarata</name>
    <dbReference type="NCBI Taxonomy" id="392030"/>
    <lineage>
        <taxon>Eukaryota</taxon>
        <taxon>Metazoa</taxon>
        <taxon>Spiralia</taxon>
        <taxon>Gnathifera</taxon>
        <taxon>Rotifera</taxon>
        <taxon>Eurotatoria</taxon>
        <taxon>Bdelloidea</taxon>
        <taxon>Philodinida</taxon>
        <taxon>Philodinidae</taxon>
        <taxon>Rotaria</taxon>
    </lineage>
</organism>
<evidence type="ECO:0000259" key="1">
    <source>
        <dbReference type="Pfam" id="PF17146"/>
    </source>
</evidence>
<dbReference type="Gene3D" id="3.40.50.1010">
    <property type="entry name" value="5'-nuclease"/>
    <property type="match status" value="1"/>
</dbReference>
<accession>A0A8S3K2C6</accession>
<feature type="non-terminal residue" evidence="2">
    <location>
        <position position="1"/>
    </location>
</feature>
<dbReference type="AlphaFoldDB" id="A0A8S3K2C6"/>
<dbReference type="InterPro" id="IPR033411">
    <property type="entry name" value="Ribonuclease_PIN"/>
</dbReference>
<proteinExistence type="predicted"/>
<dbReference type="Proteomes" id="UP000681720">
    <property type="component" value="Unassembled WGS sequence"/>
</dbReference>